<gene>
    <name evidence="10" type="ORF">IM676_16985</name>
</gene>
<evidence type="ECO:0000256" key="9">
    <source>
        <dbReference type="PIRSR" id="PIRSR601486-1"/>
    </source>
</evidence>
<dbReference type="GO" id="GO:0005344">
    <property type="term" value="F:oxygen carrier activity"/>
    <property type="evidence" value="ECO:0007669"/>
    <property type="project" value="UniProtKB-UniRule"/>
</dbReference>
<evidence type="ECO:0000256" key="8">
    <source>
        <dbReference type="PIRSR" id="PIRSR002030-1"/>
    </source>
</evidence>
<evidence type="ECO:0000313" key="11">
    <source>
        <dbReference type="Proteomes" id="UP000593846"/>
    </source>
</evidence>
<dbReference type="CDD" id="cd00454">
    <property type="entry name" value="TrHb1_N"/>
    <property type="match status" value="1"/>
</dbReference>
<comment type="cofactor">
    <cofactor evidence="8">
        <name>heme</name>
        <dbReference type="ChEBI" id="CHEBI:30413"/>
    </cofactor>
    <text evidence="8">Binds 1 heme group per subunit.</text>
</comment>
<organism evidence="10 11">
    <name type="scientific">Anabaenopsis elenkinii CCIBt3563</name>
    <dbReference type="NCBI Taxonomy" id="2779889"/>
    <lineage>
        <taxon>Bacteria</taxon>
        <taxon>Bacillati</taxon>
        <taxon>Cyanobacteriota</taxon>
        <taxon>Cyanophyceae</taxon>
        <taxon>Nostocales</taxon>
        <taxon>Nodulariaceae</taxon>
        <taxon>Anabaenopsis</taxon>
    </lineage>
</organism>
<keyword evidence="4 7" id="KW-0561">Oxygen transport</keyword>
<feature type="binding site" description="proximal binding residue" evidence="8">
    <location>
        <position position="70"/>
    </location>
    <ligand>
        <name>heme</name>
        <dbReference type="ChEBI" id="CHEBI:30413"/>
    </ligand>
    <ligandPart>
        <name>Fe</name>
        <dbReference type="ChEBI" id="CHEBI:18248"/>
    </ligandPart>
</feature>
<dbReference type="Proteomes" id="UP000593846">
    <property type="component" value="Chromosome"/>
</dbReference>
<dbReference type="InterPro" id="IPR012292">
    <property type="entry name" value="Globin/Proto"/>
</dbReference>
<evidence type="ECO:0000256" key="6">
    <source>
        <dbReference type="ARBA" id="ARBA00023004"/>
    </source>
</evidence>
<keyword evidence="6 7" id="KW-0408">Iron</keyword>
<evidence type="ECO:0000256" key="5">
    <source>
        <dbReference type="ARBA" id="ARBA00022723"/>
    </source>
</evidence>
<dbReference type="InterPro" id="IPR001486">
    <property type="entry name" value="Hemoglobin_trunc"/>
</dbReference>
<evidence type="ECO:0000256" key="2">
    <source>
        <dbReference type="ARBA" id="ARBA00022448"/>
    </source>
</evidence>
<evidence type="ECO:0000256" key="7">
    <source>
        <dbReference type="PIRNR" id="PIRNR002030"/>
    </source>
</evidence>
<name>A0A7S6U5R3_9CYAN</name>
<dbReference type="GO" id="GO:0020037">
    <property type="term" value="F:heme binding"/>
    <property type="evidence" value="ECO:0007669"/>
    <property type="project" value="InterPro"/>
</dbReference>
<keyword evidence="3 7" id="KW-0349">Heme</keyword>
<dbReference type="Pfam" id="PF01152">
    <property type="entry name" value="Bac_globin"/>
    <property type="match status" value="1"/>
</dbReference>
<dbReference type="InterPro" id="IPR009050">
    <property type="entry name" value="Globin-like_sf"/>
</dbReference>
<dbReference type="PROSITE" id="PS01213">
    <property type="entry name" value="GLOBIN_FAM_2"/>
    <property type="match status" value="1"/>
</dbReference>
<dbReference type="PIRSF" id="PIRSF002030">
    <property type="entry name" value="Globin_Protozoa/Cyanobacteria"/>
    <property type="match status" value="1"/>
</dbReference>
<keyword evidence="11" id="KW-1185">Reference proteome</keyword>
<sequence length="118" mass="12735">MTTLYEKIGGQPTLEKVVDAFHNSIMADSSLKGFFAKTDMAKQRAHQIAFFSQILEGPKQYSGRPMDKTHSGMKLSEQHFEAVSKHLTAAMTASGVSAEDASAAMAKVSSLKAAILNK</sequence>
<dbReference type="InterPro" id="IPR016339">
    <property type="entry name" value="Hemoglobin_trunc_I"/>
</dbReference>
<accession>A0A7S6U5R3</accession>
<dbReference type="RefSeq" id="WP_200987980.1">
    <property type="nucleotide sequence ID" value="NZ_CP063311.1"/>
</dbReference>
<evidence type="ECO:0000256" key="4">
    <source>
        <dbReference type="ARBA" id="ARBA00022621"/>
    </source>
</evidence>
<reference evidence="11" key="1">
    <citation type="submission" date="2020-10" db="EMBL/GenBank/DDBJ databases">
        <title>Genome-based taxonomic classification of the species Anabaenopsis elenkinii.</title>
        <authorList>
            <person name="Delbaje E."/>
            <person name="Andreote A.P.D."/>
            <person name="Pellegrinetti T.A."/>
            <person name="Cruz R.B."/>
            <person name="Branco L.H.Z."/>
            <person name="Fiore M.F."/>
        </authorList>
    </citation>
    <scope>NUCLEOTIDE SEQUENCE [LARGE SCALE GENOMIC DNA]</scope>
    <source>
        <strain evidence="11">CCIBt3563</strain>
    </source>
</reference>
<dbReference type="Gene3D" id="1.10.490.10">
    <property type="entry name" value="Globins"/>
    <property type="match status" value="1"/>
</dbReference>
<keyword evidence="5 7" id="KW-0479">Metal-binding</keyword>
<evidence type="ECO:0000256" key="1">
    <source>
        <dbReference type="ARBA" id="ARBA00009660"/>
    </source>
</evidence>
<dbReference type="GO" id="GO:0046872">
    <property type="term" value="F:metal ion binding"/>
    <property type="evidence" value="ECO:0007669"/>
    <property type="project" value="UniProtKB-UniRule"/>
</dbReference>
<proteinExistence type="inferred from homology"/>
<evidence type="ECO:0000313" key="10">
    <source>
        <dbReference type="EMBL" id="QOV22348.1"/>
    </source>
</evidence>
<dbReference type="GO" id="GO:0019825">
    <property type="term" value="F:oxygen binding"/>
    <property type="evidence" value="ECO:0007669"/>
    <property type="project" value="InterPro"/>
</dbReference>
<dbReference type="InterPro" id="IPR019795">
    <property type="entry name" value="Globin_bac-like_CS"/>
</dbReference>
<dbReference type="SUPFAM" id="SSF46458">
    <property type="entry name" value="Globin-like"/>
    <property type="match status" value="1"/>
</dbReference>
<dbReference type="AlphaFoldDB" id="A0A7S6U5R3"/>
<feature type="binding site" description="distal binding residue" evidence="9">
    <location>
        <position position="46"/>
    </location>
    <ligand>
        <name>heme</name>
        <dbReference type="ChEBI" id="CHEBI:30413"/>
    </ligand>
    <ligandPart>
        <name>Fe</name>
        <dbReference type="ChEBI" id="CHEBI:18248"/>
    </ligandPart>
</feature>
<comment type="similarity">
    <text evidence="1 7">Belongs to the truncated hemoglobin family. Group I subfamily.</text>
</comment>
<protein>
    <recommendedName>
        <fullName evidence="7">Group 1 truncated hemoglobin</fullName>
    </recommendedName>
</protein>
<evidence type="ECO:0000256" key="3">
    <source>
        <dbReference type="ARBA" id="ARBA00022617"/>
    </source>
</evidence>
<dbReference type="EMBL" id="CP063311">
    <property type="protein sequence ID" value="QOV22348.1"/>
    <property type="molecule type" value="Genomic_DNA"/>
</dbReference>
<keyword evidence="2 7" id="KW-0813">Transport</keyword>
<dbReference type="KEGG" id="aee:IM676_16985"/>